<dbReference type="Gene3D" id="2.30.40.10">
    <property type="entry name" value="Urease, subunit C, domain 1"/>
    <property type="match status" value="1"/>
</dbReference>
<dbReference type="FunFam" id="3.20.20.140:FF:000021">
    <property type="entry name" value="Guanine deaminase"/>
    <property type="match status" value="1"/>
</dbReference>
<evidence type="ECO:0000256" key="4">
    <source>
        <dbReference type="ARBA" id="ARBA00012781"/>
    </source>
</evidence>
<comment type="pathway">
    <text evidence="1 12">Purine metabolism; guanine degradation; xanthine from guanine: step 1/1.</text>
</comment>
<dbReference type="GO" id="GO:0008270">
    <property type="term" value="F:zinc ion binding"/>
    <property type="evidence" value="ECO:0007669"/>
    <property type="project" value="UniProtKB-UniRule"/>
</dbReference>
<protein>
    <recommendedName>
        <fullName evidence="5 12">Guanine deaminase</fullName>
        <shortName evidence="12">Guanase</shortName>
        <ecNumber evidence="4 12">3.5.4.3</ecNumber>
    </recommendedName>
    <alternativeName>
        <fullName evidence="11 12">Guanine aminohydrolase</fullName>
    </alternativeName>
</protein>
<name>A0A4S9KY57_AURPU</name>
<evidence type="ECO:0000256" key="1">
    <source>
        <dbReference type="ARBA" id="ARBA00004984"/>
    </source>
</evidence>
<evidence type="ECO:0000256" key="2">
    <source>
        <dbReference type="ARBA" id="ARBA00006745"/>
    </source>
</evidence>
<organism evidence="14 15">
    <name type="scientific">Aureobasidium pullulans</name>
    <name type="common">Black yeast</name>
    <name type="synonym">Pullularia pullulans</name>
    <dbReference type="NCBI Taxonomy" id="5580"/>
    <lineage>
        <taxon>Eukaryota</taxon>
        <taxon>Fungi</taxon>
        <taxon>Dikarya</taxon>
        <taxon>Ascomycota</taxon>
        <taxon>Pezizomycotina</taxon>
        <taxon>Dothideomycetes</taxon>
        <taxon>Dothideomycetidae</taxon>
        <taxon>Dothideales</taxon>
        <taxon>Saccotheciaceae</taxon>
        <taxon>Aureobasidium</taxon>
    </lineage>
</organism>
<evidence type="ECO:0000313" key="15">
    <source>
        <dbReference type="Proteomes" id="UP000308802"/>
    </source>
</evidence>
<comment type="subunit">
    <text evidence="3">Homodimer.</text>
</comment>
<evidence type="ECO:0000256" key="6">
    <source>
        <dbReference type="ARBA" id="ARBA00022553"/>
    </source>
</evidence>
<dbReference type="SUPFAM" id="SSF51556">
    <property type="entry name" value="Metallo-dependent hydrolases"/>
    <property type="match status" value="1"/>
</dbReference>
<dbReference type="GO" id="GO:0005829">
    <property type="term" value="C:cytosol"/>
    <property type="evidence" value="ECO:0007669"/>
    <property type="project" value="TreeGrafter"/>
</dbReference>
<keyword evidence="7 12" id="KW-0479">Metal-binding</keyword>
<keyword evidence="8 12" id="KW-0378">Hydrolase</keyword>
<dbReference type="Gene3D" id="3.20.20.140">
    <property type="entry name" value="Metal-dependent hydrolases"/>
    <property type="match status" value="1"/>
</dbReference>
<gene>
    <name evidence="14" type="ORF">D6D19_05277</name>
</gene>
<evidence type="ECO:0000313" key="14">
    <source>
        <dbReference type="EMBL" id="THW73884.1"/>
    </source>
</evidence>
<dbReference type="AlphaFoldDB" id="A0A4S9KY57"/>
<comment type="similarity">
    <text evidence="2 12">Belongs to the metallo-dependent hydrolases superfamily. ATZ/TRZ family.</text>
</comment>
<feature type="domain" description="Amidohydrolase-related" evidence="13">
    <location>
        <begin position="80"/>
        <end position="461"/>
    </location>
</feature>
<dbReference type="InterPro" id="IPR051607">
    <property type="entry name" value="Metallo-dep_hydrolases"/>
</dbReference>
<comment type="caution">
    <text evidence="14">The sequence shown here is derived from an EMBL/GenBank/DDBJ whole genome shotgun (WGS) entry which is preliminary data.</text>
</comment>
<dbReference type="EMBL" id="QZAO01000154">
    <property type="protein sequence ID" value="THW73884.1"/>
    <property type="molecule type" value="Genomic_DNA"/>
</dbReference>
<reference evidence="14 15" key="1">
    <citation type="submission" date="2018-10" db="EMBL/GenBank/DDBJ databases">
        <title>Fifty Aureobasidium pullulans genomes reveal a recombining polyextremotolerant generalist.</title>
        <authorList>
            <person name="Gostincar C."/>
            <person name="Turk M."/>
            <person name="Zajc J."/>
            <person name="Gunde-Cimerman N."/>
        </authorList>
    </citation>
    <scope>NUCLEOTIDE SEQUENCE [LARGE SCALE GENOMIC DNA]</scope>
    <source>
        <strain evidence="14 15">EXF-10659</strain>
    </source>
</reference>
<keyword evidence="6" id="KW-0597">Phosphoprotein</keyword>
<evidence type="ECO:0000256" key="8">
    <source>
        <dbReference type="ARBA" id="ARBA00022801"/>
    </source>
</evidence>
<comment type="cofactor">
    <cofactor evidence="12">
        <name>Zn(2+)</name>
        <dbReference type="ChEBI" id="CHEBI:29105"/>
    </cofactor>
    <text evidence="12">Binds 1 zinc ion per subunit.</text>
</comment>
<dbReference type="UniPathway" id="UPA00603">
    <property type="reaction ID" value="UER00660"/>
</dbReference>
<dbReference type="GO" id="GO:0006147">
    <property type="term" value="P:guanine catabolic process"/>
    <property type="evidence" value="ECO:0007669"/>
    <property type="project" value="UniProtKB-UniRule"/>
</dbReference>
<dbReference type="InterPro" id="IPR006680">
    <property type="entry name" value="Amidohydro-rel"/>
</dbReference>
<evidence type="ECO:0000259" key="13">
    <source>
        <dbReference type="Pfam" id="PF01979"/>
    </source>
</evidence>
<evidence type="ECO:0000256" key="5">
    <source>
        <dbReference type="ARBA" id="ARBA00014514"/>
    </source>
</evidence>
<accession>A0A4S9KY57</accession>
<dbReference type="Pfam" id="PF01979">
    <property type="entry name" value="Amidohydro_1"/>
    <property type="match status" value="1"/>
</dbReference>
<evidence type="ECO:0000256" key="11">
    <source>
        <dbReference type="ARBA" id="ARBA00083147"/>
    </source>
</evidence>
<comment type="function">
    <text evidence="10 12">Catalyzes the hydrolytic deamination of guanine, producing xanthine and ammonia.</text>
</comment>
<dbReference type="InterPro" id="IPR014311">
    <property type="entry name" value="Guanine_deaminase"/>
</dbReference>
<dbReference type="InterPro" id="IPR011059">
    <property type="entry name" value="Metal-dep_hydrolase_composite"/>
</dbReference>
<dbReference type="CDD" id="cd01303">
    <property type="entry name" value="GDEase"/>
    <property type="match status" value="1"/>
</dbReference>
<dbReference type="EC" id="3.5.4.3" evidence="4 12"/>
<evidence type="ECO:0000256" key="7">
    <source>
        <dbReference type="ARBA" id="ARBA00022723"/>
    </source>
</evidence>
<evidence type="ECO:0000256" key="3">
    <source>
        <dbReference type="ARBA" id="ARBA00011738"/>
    </source>
</evidence>
<comment type="catalytic activity">
    <reaction evidence="12">
        <text>guanine + H2O + H(+) = xanthine + NH4(+)</text>
        <dbReference type="Rhea" id="RHEA:14665"/>
        <dbReference type="ChEBI" id="CHEBI:15377"/>
        <dbReference type="ChEBI" id="CHEBI:15378"/>
        <dbReference type="ChEBI" id="CHEBI:16235"/>
        <dbReference type="ChEBI" id="CHEBI:17712"/>
        <dbReference type="ChEBI" id="CHEBI:28938"/>
        <dbReference type="EC" id="3.5.4.3"/>
    </reaction>
</comment>
<sequence>MSTTNGTASEKTIYLGAFAHCTSQQEVEICEAGAIGVDSDGKIAFIERDIGDIPAYELRERQQGWEKAKIVEIKDQGFFFPGFIDTHIHASQYPNSGIFGKSTLLDWLNTYTFPLESSFTDLAKAQRIYARVVNRTLSHGTTTACYYATVHVEATNLLSDICLSKGQRAFVGRVCMDQLSPDYYRDESTETAIQATEACIAHVGKIDPKHHLITPIITPRFAPSCSEGCLNALGKLAQQTGLPIQTHISENKSEIELVAEMFPSSKSYTDVYDKAGLLNAKTILAHAVHLSPEERALIRSRDAKISHCPASNTALTSGAAPVRTLLDEGLTVGLGTDVSGGYSPSILEEARQAILVSRHVAMVDGDAAKLSTEEALWLATRGGAKVVGLESRVGGFEVGMDWDAQMISLDVVSEDGEMDEAENKGPVDVFMWESWSDRLNKWFYGGDDRNTAAVWVKGRLVHTTPKYRG</sequence>
<keyword evidence="9 12" id="KW-0862">Zinc</keyword>
<evidence type="ECO:0000256" key="12">
    <source>
        <dbReference type="RuleBase" id="RU366009"/>
    </source>
</evidence>
<evidence type="ECO:0000256" key="9">
    <source>
        <dbReference type="ARBA" id="ARBA00022833"/>
    </source>
</evidence>
<dbReference type="InterPro" id="IPR032466">
    <property type="entry name" value="Metal_Hydrolase"/>
</dbReference>
<dbReference type="PANTHER" id="PTHR11271:SF6">
    <property type="entry name" value="GUANINE DEAMINASE"/>
    <property type="match status" value="1"/>
</dbReference>
<dbReference type="PANTHER" id="PTHR11271">
    <property type="entry name" value="GUANINE DEAMINASE"/>
    <property type="match status" value="1"/>
</dbReference>
<dbReference type="GO" id="GO:0008892">
    <property type="term" value="F:guanine deaminase activity"/>
    <property type="evidence" value="ECO:0007669"/>
    <property type="project" value="UniProtKB-UniRule"/>
</dbReference>
<dbReference type="NCBIfam" id="TIGR02967">
    <property type="entry name" value="guan_deamin"/>
    <property type="match status" value="1"/>
</dbReference>
<evidence type="ECO:0000256" key="10">
    <source>
        <dbReference type="ARBA" id="ARBA00056079"/>
    </source>
</evidence>
<proteinExistence type="inferred from homology"/>
<dbReference type="Proteomes" id="UP000308802">
    <property type="component" value="Unassembled WGS sequence"/>
</dbReference>